<comment type="similarity">
    <text evidence="2">Belongs to the HAD-like hydrolase superfamily. CbbY/CbbZ/Gph/YieH family.</text>
</comment>
<keyword evidence="5" id="KW-0119">Carbohydrate metabolism</keyword>
<evidence type="ECO:0000256" key="5">
    <source>
        <dbReference type="ARBA" id="ARBA00023277"/>
    </source>
</evidence>
<evidence type="ECO:0000256" key="2">
    <source>
        <dbReference type="ARBA" id="ARBA00006171"/>
    </source>
</evidence>
<evidence type="ECO:0000313" key="7">
    <source>
        <dbReference type="Proteomes" id="UP001629745"/>
    </source>
</evidence>
<organism evidence="6 7">
    <name type="scientific">Rhodococcus parequi</name>
    <dbReference type="NCBI Taxonomy" id="3137122"/>
    <lineage>
        <taxon>Bacteria</taxon>
        <taxon>Bacillati</taxon>
        <taxon>Actinomycetota</taxon>
        <taxon>Actinomycetes</taxon>
        <taxon>Mycobacteriales</taxon>
        <taxon>Nocardiaceae</taxon>
        <taxon>Rhodococcus</taxon>
    </lineage>
</organism>
<dbReference type="SFLD" id="SFLDS00003">
    <property type="entry name" value="Haloacid_Dehalogenase"/>
    <property type="match status" value="1"/>
</dbReference>
<keyword evidence="7" id="KW-1185">Reference proteome</keyword>
<evidence type="ECO:0000256" key="3">
    <source>
        <dbReference type="ARBA" id="ARBA00022723"/>
    </source>
</evidence>
<accession>A0ABW9FKP1</accession>
<comment type="cofactor">
    <cofactor evidence="1">
        <name>Mg(2+)</name>
        <dbReference type="ChEBI" id="CHEBI:18420"/>
    </cofactor>
</comment>
<evidence type="ECO:0000313" key="6">
    <source>
        <dbReference type="EMBL" id="MFM1726170.1"/>
    </source>
</evidence>
<evidence type="ECO:0000256" key="1">
    <source>
        <dbReference type="ARBA" id="ARBA00001946"/>
    </source>
</evidence>
<keyword evidence="3" id="KW-0479">Metal-binding</keyword>
<dbReference type="PANTHER" id="PTHR46193:SF18">
    <property type="entry name" value="HEXITOL PHOSPHATASE B"/>
    <property type="match status" value="1"/>
</dbReference>
<dbReference type="SUPFAM" id="SSF56784">
    <property type="entry name" value="HAD-like"/>
    <property type="match status" value="1"/>
</dbReference>
<dbReference type="Proteomes" id="UP001629745">
    <property type="component" value="Unassembled WGS sequence"/>
</dbReference>
<proteinExistence type="inferred from homology"/>
<dbReference type="Gene3D" id="1.10.150.240">
    <property type="entry name" value="Putative phosphatase, domain 2"/>
    <property type="match status" value="1"/>
</dbReference>
<dbReference type="EMBL" id="JBDLNV010000009">
    <property type="protein sequence ID" value="MFM1726170.1"/>
    <property type="molecule type" value="Genomic_DNA"/>
</dbReference>
<comment type="caution">
    <text evidence="6">The sequence shown here is derived from an EMBL/GenBank/DDBJ whole genome shotgun (WGS) entry which is preliminary data.</text>
</comment>
<dbReference type="InterPro" id="IPR023214">
    <property type="entry name" value="HAD_sf"/>
</dbReference>
<dbReference type="PRINTS" id="PR00413">
    <property type="entry name" value="HADHALOGNASE"/>
</dbReference>
<dbReference type="PANTHER" id="PTHR46193">
    <property type="entry name" value="6-PHOSPHOGLUCONATE PHOSPHATASE"/>
    <property type="match status" value="1"/>
</dbReference>
<dbReference type="InterPro" id="IPR036412">
    <property type="entry name" value="HAD-like_sf"/>
</dbReference>
<dbReference type="RefSeq" id="WP_420166629.1">
    <property type="nucleotide sequence ID" value="NZ_JBDLNV010000009.1"/>
</dbReference>
<protein>
    <submittedName>
        <fullName evidence="6">HAD family phosphatase</fullName>
    </submittedName>
</protein>
<evidence type="ECO:0000256" key="4">
    <source>
        <dbReference type="ARBA" id="ARBA00022842"/>
    </source>
</evidence>
<dbReference type="Gene3D" id="3.40.50.1000">
    <property type="entry name" value="HAD superfamily/HAD-like"/>
    <property type="match status" value="1"/>
</dbReference>
<dbReference type="CDD" id="cd07505">
    <property type="entry name" value="HAD_BPGM-like"/>
    <property type="match status" value="1"/>
</dbReference>
<dbReference type="SFLD" id="SFLDG01129">
    <property type="entry name" value="C1.5:_HAD__Beta-PGM__Phosphata"/>
    <property type="match status" value="1"/>
</dbReference>
<sequence>MFDRTSAVSGRPTGTLRAVLWDMDGTLLESENLWDIGVRELSLHLGGPMSEETRQATIGASSYNALITVFAALDLDPHPDALADAKHWLYTRMGKLFEAGLPWRPGAQQALRTVRAAELGSALVTNTDRELCEFALDTLGREHFDHSVCGDEVPEGKPDPAPYLRAAHLLGVDPVDCLAVEDSPTGAAAAEAAGCTVLVIPSITTVPESPRRIFRTTLEGLTAPDLFALHRQEVA</sequence>
<dbReference type="Pfam" id="PF00702">
    <property type="entry name" value="Hydrolase"/>
    <property type="match status" value="1"/>
</dbReference>
<dbReference type="InterPro" id="IPR023198">
    <property type="entry name" value="PGP-like_dom2"/>
</dbReference>
<name>A0ABW9FKP1_9NOCA</name>
<keyword evidence="4" id="KW-0460">Magnesium</keyword>
<dbReference type="InterPro" id="IPR051600">
    <property type="entry name" value="Beta-PGM-like"/>
</dbReference>
<dbReference type="NCBIfam" id="TIGR01509">
    <property type="entry name" value="HAD-SF-IA-v3"/>
    <property type="match status" value="1"/>
</dbReference>
<gene>
    <name evidence="6" type="ORF">ABEU20_004795</name>
</gene>
<reference evidence="6 7" key="1">
    <citation type="submission" date="2023-11" db="EMBL/GenBank/DDBJ databases">
        <authorList>
            <person name="Val-Calvo J."/>
            <person name="Scortti M."/>
            <person name="Vazquez-Boland J."/>
        </authorList>
    </citation>
    <scope>NUCLEOTIDE SEQUENCE [LARGE SCALE GENOMIC DNA]</scope>
    <source>
        <strain evidence="6 7">PAM 2766</strain>
    </source>
</reference>
<dbReference type="InterPro" id="IPR006439">
    <property type="entry name" value="HAD-SF_hydro_IA"/>
</dbReference>